<evidence type="ECO:0000259" key="2">
    <source>
        <dbReference type="Pfam" id="PF24804"/>
    </source>
</evidence>
<gene>
    <name evidence="3" type="ORF">CSSPTR1EN2_LOCUS22914</name>
</gene>
<feature type="signal peptide" evidence="1">
    <location>
        <begin position="1"/>
        <end position="23"/>
    </location>
</feature>
<sequence length="559" mass="62169">MDGLHPLVGTFLMLLFLVLPCLFKRMKESSVLGDPGMKSQKVRVAVEGWNFCNRVGEEDSPPQSPSPRWADCADLDCNLLSKDSEGLKLCNSVNRVSEADNQLKTGDPFPTGVFENSHNADVYVVEKEKYLAALCKEEDEDDDILHRKQQQPWHFWMIMLKNGNFDTKSSLCKSYTSKPLKKSFLLPQMVVSKKKQESNFLCFGPGCMNQPLVYHNWSTTTLGNNNNGVVVTSSSAQASLAGSFYGTYDVEESSSSSVMTSHAATAATTSAADVSSSYFSVAWEKNLTSGSWIFTHRLSVSQKYPWLMLYLRADATSGESGGYPWETRGMMKQVPVSPNFKVTLTLNVIQGGGPASQFYLIDIGGCWKNNGKPCDGDLDTDVTRYVEMIINPKTSAWCSPWSLNNCPPYHIDTKGTKIHRTDKKRFPYSAYHLYCSPPNAAHAVAPLDVCDPYSNPQAQELVQLLPHPEWAVHGYPSKKGEGWVGDPRTWVLDVGALSNRLYFYQDPGTEPATRAWPSIDVGTEVYESALPYTAEWTVSDFDVLVSSPDHEKPQLFNSL</sequence>
<dbReference type="PANTHER" id="PTHR33916">
    <property type="entry name" value="EXPANSIN-LIKE EG45 DOMAIN-CONTAINING PROTEIN"/>
    <property type="match status" value="1"/>
</dbReference>
<evidence type="ECO:0000313" key="4">
    <source>
        <dbReference type="Proteomes" id="UP001497512"/>
    </source>
</evidence>
<evidence type="ECO:0000256" key="1">
    <source>
        <dbReference type="SAM" id="SignalP"/>
    </source>
</evidence>
<dbReference type="Proteomes" id="UP001497512">
    <property type="component" value="Chromosome 9"/>
</dbReference>
<protein>
    <recommendedName>
        <fullName evidence="2">DUF7705 domain-containing protein</fullName>
    </recommendedName>
</protein>
<keyword evidence="4" id="KW-1185">Reference proteome</keyword>
<keyword evidence="1" id="KW-0732">Signal</keyword>
<dbReference type="Pfam" id="PF24804">
    <property type="entry name" value="DUF7705"/>
    <property type="match status" value="1"/>
</dbReference>
<evidence type="ECO:0000313" key="3">
    <source>
        <dbReference type="EMBL" id="CAK9236482.1"/>
    </source>
</evidence>
<reference evidence="3" key="1">
    <citation type="submission" date="2024-02" db="EMBL/GenBank/DDBJ databases">
        <authorList>
            <consortium name="ELIXIR-Norway"/>
            <consortium name="Elixir Norway"/>
        </authorList>
    </citation>
    <scope>NUCLEOTIDE SEQUENCE</scope>
</reference>
<accession>A0ABP0V259</accession>
<proteinExistence type="predicted"/>
<dbReference type="EMBL" id="OZ019901">
    <property type="protein sequence ID" value="CAK9236482.1"/>
    <property type="molecule type" value="Genomic_DNA"/>
</dbReference>
<dbReference type="InterPro" id="IPR056122">
    <property type="entry name" value="DUF7705"/>
</dbReference>
<organism evidence="3 4">
    <name type="scientific">Sphagnum troendelagicum</name>
    <dbReference type="NCBI Taxonomy" id="128251"/>
    <lineage>
        <taxon>Eukaryota</taxon>
        <taxon>Viridiplantae</taxon>
        <taxon>Streptophyta</taxon>
        <taxon>Embryophyta</taxon>
        <taxon>Bryophyta</taxon>
        <taxon>Sphagnophytina</taxon>
        <taxon>Sphagnopsida</taxon>
        <taxon>Sphagnales</taxon>
        <taxon>Sphagnaceae</taxon>
        <taxon>Sphagnum</taxon>
    </lineage>
</organism>
<feature type="domain" description="DUF7705" evidence="2">
    <location>
        <begin position="30"/>
        <end position="545"/>
    </location>
</feature>
<feature type="chain" id="PRO_5045042522" description="DUF7705 domain-containing protein" evidence="1">
    <location>
        <begin position="24"/>
        <end position="559"/>
    </location>
</feature>
<dbReference type="PANTHER" id="PTHR33916:SF1">
    <property type="entry name" value="EXPANSIN-LIKE EG45 DOMAIN-CONTAINING PROTEIN"/>
    <property type="match status" value="1"/>
</dbReference>
<name>A0ABP0V259_9BRYO</name>